<evidence type="ECO:0000313" key="9">
    <source>
        <dbReference type="EMBL" id="TMP37074.1"/>
    </source>
</evidence>
<dbReference type="InterPro" id="IPR051395">
    <property type="entry name" value="Cytochrome_c_Peroxidase/MauG"/>
</dbReference>
<dbReference type="EMBL" id="PNCJ01000016">
    <property type="protein sequence ID" value="TMP37074.1"/>
    <property type="molecule type" value="Genomic_DNA"/>
</dbReference>
<keyword evidence="2 6" id="KW-0349">Heme</keyword>
<evidence type="ECO:0000256" key="7">
    <source>
        <dbReference type="SAM" id="SignalP"/>
    </source>
</evidence>
<reference evidence="10" key="2">
    <citation type="submission" date="2019-06" db="EMBL/GenBank/DDBJ databases">
        <title>Co-occurence of chitin degradation, pigmentation and bioactivity in marine Pseudoalteromonas.</title>
        <authorList>
            <person name="Sonnenschein E.C."/>
            <person name="Bech P.K."/>
        </authorList>
    </citation>
    <scope>NUCLEOTIDE SEQUENCE [LARGE SCALE GENOMIC DNA]</scope>
    <source>
        <strain evidence="10">S2599</strain>
    </source>
</reference>
<sequence length="756" mass="82883">MRKVKTGATALLLGGAFNVYALPMPDDLDQALTELIAQHGLTGKPDTGFELPGVDDPEVKLGKLLFFSKALSGDKQVACASCHHPYLGGGDGLSLPVGTLAQDPDVLGPGRKTTTGQFYVPRNSPSIFNAWIHKRSLFRDARVEFLDWLNPEQGISTPDVPHGEADPNAGDSLLAAQARFPVVTPSEMQGFEFMKGAPNEAVRAHLAARIGNYGSARGELFRNQWRDYFAAVYGDKSAEEIVTFDNITRALAAYQQSMNFTDNPWNRYVQGDKNALSESEKRGAYLYLYMPPPPSDGGSEPDFLPTQCIGCHNTDSFSQTKGTNHHRLAFPQIGPGIGEPGDESNDRGRMLRNQNLDDIYSFRSTTLLNVEVTGPYGHAGSYDTLEEVVEHYDDYHAVLDNYIDNQGWCRQPQFKDIENCVDLFADTRQHTDAAAKIIDDEIADGAPVLRKLELSTQEKADLVNFMKALTDSCVKQAECLMAWLPQPQEGDPDGLQLFAKNYQGVPLYLPADCRQGDTAVTGSSLLPAQGECISGKAHYFYVDVAQDNTTLYFSSRGGAGRPRLFYNADQWADPANAQAISRGTGTEQVLKVTVNRGRHFVSVLAPQGYEGLTIAAGIDSALREPGEQPRDIVNACEQGQPSGYAELMPGRAQCASYGDSYFFVKVTEPGSTLEIRTRHGAGNSDLFAGTFWPSTSMYTFASRSADNTEFLRIDGASPGWYYFLLSGDGQNAGVSIQVDFIRPDRPKEHKRNHKPN</sequence>
<evidence type="ECO:0000256" key="4">
    <source>
        <dbReference type="ARBA" id="ARBA00023002"/>
    </source>
</evidence>
<dbReference type="PANTHER" id="PTHR30600">
    <property type="entry name" value="CYTOCHROME C PEROXIDASE-RELATED"/>
    <property type="match status" value="1"/>
</dbReference>
<dbReference type="OrthoDB" id="9805202at2"/>
<reference evidence="9 10" key="1">
    <citation type="submission" date="2018-01" db="EMBL/GenBank/DDBJ databases">
        <authorList>
            <person name="Paulsen S."/>
            <person name="Gram L.K."/>
        </authorList>
    </citation>
    <scope>NUCLEOTIDE SEQUENCE [LARGE SCALE GENOMIC DNA]</scope>
    <source>
        <strain evidence="9 10">S2599</strain>
    </source>
</reference>
<keyword evidence="3 6" id="KW-0479">Metal-binding</keyword>
<keyword evidence="7" id="KW-0732">Signal</keyword>
<dbReference type="InterPro" id="IPR036909">
    <property type="entry name" value="Cyt_c-like_dom_sf"/>
</dbReference>
<dbReference type="GO" id="GO:0004130">
    <property type="term" value="F:cytochrome-c peroxidase activity"/>
    <property type="evidence" value="ECO:0007669"/>
    <property type="project" value="TreeGrafter"/>
</dbReference>
<evidence type="ECO:0000256" key="2">
    <source>
        <dbReference type="ARBA" id="ARBA00022617"/>
    </source>
</evidence>
<dbReference type="AlphaFoldDB" id="A0A5S3WZY5"/>
<feature type="domain" description="Cytochrome c" evidence="8">
    <location>
        <begin position="278"/>
        <end position="470"/>
    </location>
</feature>
<dbReference type="Pfam" id="PF03150">
    <property type="entry name" value="CCP_MauG"/>
    <property type="match status" value="1"/>
</dbReference>
<dbReference type="InterPro" id="IPR004852">
    <property type="entry name" value="Di-haem_cyt_c_peroxidsae"/>
</dbReference>
<evidence type="ECO:0000256" key="1">
    <source>
        <dbReference type="ARBA" id="ARBA00004196"/>
    </source>
</evidence>
<dbReference type="GO" id="GO:0030313">
    <property type="term" value="C:cell envelope"/>
    <property type="evidence" value="ECO:0007669"/>
    <property type="project" value="UniProtKB-SubCell"/>
</dbReference>
<feature type="signal peptide" evidence="7">
    <location>
        <begin position="1"/>
        <end position="21"/>
    </location>
</feature>
<comment type="subcellular location">
    <subcellularLocation>
        <location evidence="1">Cell envelope</location>
    </subcellularLocation>
</comment>
<dbReference type="RefSeq" id="WP_138545121.1">
    <property type="nucleotide sequence ID" value="NZ_PNCJ01000016.1"/>
</dbReference>
<comment type="caution">
    <text evidence="9">The sequence shown here is derived from an EMBL/GenBank/DDBJ whole genome shotgun (WGS) entry which is preliminary data.</text>
</comment>
<evidence type="ECO:0000256" key="5">
    <source>
        <dbReference type="ARBA" id="ARBA00023004"/>
    </source>
</evidence>
<keyword evidence="4" id="KW-0560">Oxidoreductase</keyword>
<keyword evidence="5 6" id="KW-0408">Iron</keyword>
<keyword evidence="9" id="KW-0575">Peroxidase</keyword>
<dbReference type="Gene3D" id="1.10.760.10">
    <property type="entry name" value="Cytochrome c-like domain"/>
    <property type="match status" value="2"/>
</dbReference>
<proteinExistence type="predicted"/>
<evidence type="ECO:0000313" key="10">
    <source>
        <dbReference type="Proteomes" id="UP000306719"/>
    </source>
</evidence>
<evidence type="ECO:0000256" key="6">
    <source>
        <dbReference type="PROSITE-ProRule" id="PRU00433"/>
    </source>
</evidence>
<accession>A0A5S3WZY5</accession>
<feature type="chain" id="PRO_5024272071" evidence="7">
    <location>
        <begin position="22"/>
        <end position="756"/>
    </location>
</feature>
<dbReference type="GO" id="GO:0020037">
    <property type="term" value="F:heme binding"/>
    <property type="evidence" value="ECO:0007669"/>
    <property type="project" value="InterPro"/>
</dbReference>
<organism evidence="9 10">
    <name type="scientific">Pseudoalteromonas rubra</name>
    <dbReference type="NCBI Taxonomy" id="43658"/>
    <lineage>
        <taxon>Bacteria</taxon>
        <taxon>Pseudomonadati</taxon>
        <taxon>Pseudomonadota</taxon>
        <taxon>Gammaproteobacteria</taxon>
        <taxon>Alteromonadales</taxon>
        <taxon>Pseudoalteromonadaceae</taxon>
        <taxon>Pseudoalteromonas</taxon>
    </lineage>
</organism>
<dbReference type="GO" id="GO:0046872">
    <property type="term" value="F:metal ion binding"/>
    <property type="evidence" value="ECO:0007669"/>
    <property type="project" value="UniProtKB-KW"/>
</dbReference>
<evidence type="ECO:0000259" key="8">
    <source>
        <dbReference type="PROSITE" id="PS51007"/>
    </source>
</evidence>
<name>A0A5S3WZY5_9GAMM</name>
<dbReference type="GO" id="GO:0009055">
    <property type="term" value="F:electron transfer activity"/>
    <property type="evidence" value="ECO:0007669"/>
    <property type="project" value="InterPro"/>
</dbReference>
<dbReference type="PROSITE" id="PS51007">
    <property type="entry name" value="CYTC"/>
    <property type="match status" value="1"/>
</dbReference>
<dbReference type="SUPFAM" id="SSF46626">
    <property type="entry name" value="Cytochrome c"/>
    <property type="match status" value="2"/>
</dbReference>
<gene>
    <name evidence="9" type="ORF">CWB98_12280</name>
</gene>
<dbReference type="Proteomes" id="UP000306719">
    <property type="component" value="Unassembled WGS sequence"/>
</dbReference>
<dbReference type="InterPro" id="IPR009056">
    <property type="entry name" value="Cyt_c-like_dom"/>
</dbReference>
<dbReference type="Gene3D" id="2.60.120.380">
    <property type="match status" value="2"/>
</dbReference>
<evidence type="ECO:0000256" key="3">
    <source>
        <dbReference type="ARBA" id="ARBA00022723"/>
    </source>
</evidence>
<protein>
    <submittedName>
        <fullName evidence="9">Cytochrome C peroxidase</fullName>
    </submittedName>
</protein>